<dbReference type="AlphaFoldDB" id="E7C1M2"/>
<dbReference type="SUPFAM" id="SSF53067">
    <property type="entry name" value="Actin-like ATPase domain"/>
    <property type="match status" value="1"/>
</dbReference>
<proteinExistence type="predicted"/>
<dbReference type="InterPro" id="IPR005338">
    <property type="entry name" value="Anhydro_N_Ac-Mur_kinase"/>
</dbReference>
<dbReference type="EMBL" id="GU567951">
    <property type="protein sequence ID" value="ADI21346.1"/>
    <property type="molecule type" value="Genomic_DNA"/>
</dbReference>
<dbReference type="PANTHER" id="PTHR30605">
    <property type="entry name" value="ANHYDRO-N-ACETYLMURAMIC ACID KINASE"/>
    <property type="match status" value="1"/>
</dbReference>
<reference evidence="1" key="1">
    <citation type="submission" date="2010-01" db="EMBL/GenBank/DDBJ databases">
        <title>Genome fragments of uncultured bacteria from the North Pacific subtropical Gyre.</title>
        <authorList>
            <person name="Pham V.D."/>
            <person name="Delong E.F."/>
        </authorList>
    </citation>
    <scope>NUCLEOTIDE SEQUENCE</scope>
</reference>
<accession>E7C1M2</accession>
<evidence type="ECO:0000313" key="1">
    <source>
        <dbReference type="EMBL" id="ADI21346.1"/>
    </source>
</evidence>
<dbReference type="InterPro" id="IPR043129">
    <property type="entry name" value="ATPase_NBD"/>
</dbReference>
<keyword evidence="1" id="KW-0482">Metalloprotease</keyword>
<dbReference type="PANTHER" id="PTHR30605:SF0">
    <property type="entry name" value="ANHYDRO-N-ACETYLMURAMIC ACID KINASE"/>
    <property type="match status" value="1"/>
</dbReference>
<name>E7C1M2_9GAMM</name>
<protein>
    <submittedName>
        <fullName evidence="1">Predicted molecular chaperone distantly related to HSP70-fold metalloproteases</fullName>
    </submittedName>
</protein>
<organism evidence="1">
    <name type="scientific">uncultured gamma proteobacterium HF0010_10D20</name>
    <dbReference type="NCBI Taxonomy" id="723561"/>
    <lineage>
        <taxon>Bacteria</taxon>
        <taxon>Pseudomonadati</taxon>
        <taxon>Pseudomonadota</taxon>
        <taxon>Gammaproteobacteria</taxon>
        <taxon>environmental samples</taxon>
    </lineage>
</organism>
<keyword evidence="1" id="KW-0645">Protease</keyword>
<sequence>MFIGVLSGTSADSIDAGLFKIDKKISFLNFASTKYDEKLKDAILDISRNKKLPSKGVLKDIDNKVGEISAKTINKLIKKTPFKASEICAIGSHGQTLIHKRQGRKTFSLQVGDPFLIGRETNITTVSNFRQANIKNGGQGAPLTPSFHKEFFKSSTEDRLIINIGGISNMTFLPKKGNSFGWDCGPGNCMIDNFIQKNSKKKYQFDKNGQLAAKGDIYPYEIEIDKYLKSKLFQFELPNSFSIENFDLEKFQIKLGKASSADQAACLTEITARSIFKSIENFCPIKKASVYLCGGGAENKFLVSRLKILLGSSFPIKDINTLGLKPKYIEAATFAWLAKKRLSGEKIYLKISTGAKPSLLGEINKN</sequence>
<dbReference type="GO" id="GO:0006040">
    <property type="term" value="P:amino sugar metabolic process"/>
    <property type="evidence" value="ECO:0007669"/>
    <property type="project" value="InterPro"/>
</dbReference>
<dbReference type="GO" id="GO:0016773">
    <property type="term" value="F:phosphotransferase activity, alcohol group as acceptor"/>
    <property type="evidence" value="ECO:0007669"/>
    <property type="project" value="InterPro"/>
</dbReference>
<dbReference type="GO" id="GO:0009254">
    <property type="term" value="P:peptidoglycan turnover"/>
    <property type="evidence" value="ECO:0007669"/>
    <property type="project" value="InterPro"/>
</dbReference>
<keyword evidence="1" id="KW-0378">Hydrolase</keyword>
<dbReference type="Pfam" id="PF03702">
    <property type="entry name" value="AnmK"/>
    <property type="match status" value="1"/>
</dbReference>
<dbReference type="GO" id="GO:0005524">
    <property type="term" value="F:ATP binding"/>
    <property type="evidence" value="ECO:0007669"/>
    <property type="project" value="InterPro"/>
</dbReference>
<dbReference type="Gene3D" id="3.30.420.40">
    <property type="match status" value="2"/>
</dbReference>
<dbReference type="GO" id="GO:0008237">
    <property type="term" value="F:metallopeptidase activity"/>
    <property type="evidence" value="ECO:0007669"/>
    <property type="project" value="UniProtKB-KW"/>
</dbReference>
<dbReference type="GO" id="GO:0006508">
    <property type="term" value="P:proteolysis"/>
    <property type="evidence" value="ECO:0007669"/>
    <property type="project" value="UniProtKB-KW"/>
</dbReference>